<dbReference type="GO" id="GO:0005840">
    <property type="term" value="C:ribosome"/>
    <property type="evidence" value="ECO:0007669"/>
    <property type="project" value="UniProtKB-KW"/>
</dbReference>
<evidence type="ECO:0000256" key="1">
    <source>
        <dbReference type="ARBA" id="ARBA00037226"/>
    </source>
</evidence>
<dbReference type="Gene3D" id="3.55.40.20">
    <property type="entry name" value="Iron/manganese superoxide dismutase, C-terminal domain"/>
    <property type="match status" value="1"/>
</dbReference>
<dbReference type="AlphaFoldDB" id="A0A376B425"/>
<dbReference type="Pfam" id="PF02777">
    <property type="entry name" value="Sod_Fe_C"/>
    <property type="match status" value="1"/>
</dbReference>
<dbReference type="VEuPathDB" id="FungiDB:SCODWIG_01188"/>
<dbReference type="GO" id="GO:0004784">
    <property type="term" value="F:superoxide dismutase activity"/>
    <property type="evidence" value="ECO:0007669"/>
    <property type="project" value="InterPro"/>
</dbReference>
<dbReference type="PANTHER" id="PTHR43595">
    <property type="entry name" value="37S RIBOSOMAL PROTEIN S26, MITOCHONDRIAL"/>
    <property type="match status" value="1"/>
</dbReference>
<name>A0A376B425_9ASCO</name>
<dbReference type="OrthoDB" id="275227at2759"/>
<dbReference type="SUPFAM" id="SSF54719">
    <property type="entry name" value="Fe,Mn superoxide dismutase (SOD), C-terminal domain"/>
    <property type="match status" value="1"/>
</dbReference>
<accession>A0A376B425</accession>
<reference evidence="4" key="1">
    <citation type="submission" date="2018-06" db="EMBL/GenBank/DDBJ databases">
        <authorList>
            <person name="Guldener U."/>
        </authorList>
    </citation>
    <scope>NUCLEOTIDE SEQUENCE [LARGE SCALE GENOMIC DNA]</scope>
    <source>
        <strain evidence="4">UTAD17</strain>
    </source>
</reference>
<keyword evidence="3" id="KW-0689">Ribosomal protein</keyword>
<evidence type="ECO:0000313" key="4">
    <source>
        <dbReference type="Proteomes" id="UP000262825"/>
    </source>
</evidence>
<gene>
    <name evidence="3" type="ORF">SCODWIG_01188</name>
</gene>
<keyword evidence="3" id="KW-0687">Ribonucleoprotein</keyword>
<dbReference type="GO" id="GO:0005737">
    <property type="term" value="C:cytoplasm"/>
    <property type="evidence" value="ECO:0007669"/>
    <property type="project" value="TreeGrafter"/>
</dbReference>
<feature type="domain" description="Manganese/iron superoxide dismutase C-terminal" evidence="2">
    <location>
        <begin position="223"/>
        <end position="274"/>
    </location>
</feature>
<dbReference type="SUPFAM" id="SSF46609">
    <property type="entry name" value="Fe,Mn superoxide dismutase (SOD), N-terminal domain"/>
    <property type="match status" value="1"/>
</dbReference>
<evidence type="ECO:0000259" key="2">
    <source>
        <dbReference type="Pfam" id="PF02777"/>
    </source>
</evidence>
<proteinExistence type="predicted"/>
<dbReference type="InterPro" id="IPR036324">
    <property type="entry name" value="Mn/Fe_SOD_N_sf"/>
</dbReference>
<dbReference type="Proteomes" id="UP000262825">
    <property type="component" value="Unassembled WGS sequence"/>
</dbReference>
<organism evidence="3 4">
    <name type="scientific">Saccharomycodes ludwigii</name>
    <dbReference type="NCBI Taxonomy" id="36035"/>
    <lineage>
        <taxon>Eukaryota</taxon>
        <taxon>Fungi</taxon>
        <taxon>Dikarya</taxon>
        <taxon>Ascomycota</taxon>
        <taxon>Saccharomycotina</taxon>
        <taxon>Saccharomycetes</taxon>
        <taxon>Saccharomycodales</taxon>
        <taxon>Saccharomycodaceae</taxon>
        <taxon>Saccharomycodes</taxon>
    </lineage>
</organism>
<dbReference type="InterPro" id="IPR019832">
    <property type="entry name" value="Mn/Fe_SOD_C"/>
</dbReference>
<dbReference type="PANTHER" id="PTHR43595:SF2">
    <property type="entry name" value="SMALL RIBOSOMAL SUBUNIT PROTEIN MS42"/>
    <property type="match status" value="1"/>
</dbReference>
<dbReference type="InterPro" id="IPR036314">
    <property type="entry name" value="SOD_C_sf"/>
</dbReference>
<protein>
    <submittedName>
        <fullName evidence="3">Related to 37S ribosomal protein S26, mitochondrial</fullName>
    </submittedName>
</protein>
<keyword evidence="4" id="KW-1185">Reference proteome</keyword>
<evidence type="ECO:0000313" key="3">
    <source>
        <dbReference type="EMBL" id="SSD59427.1"/>
    </source>
</evidence>
<sequence>MFIATAKSTIGTTIVKRSIYTVPKLILPSSCTNTTSSTAPIIPNVYSSLGFQTVWTDYQKYLCDQLTLVTQGTSFENYLPYHLILKSAKTTFNTRIFNLASAVHNNHLFIENIIPNQISSVTNDKIQPSRVFIKKLQDQYQNPNLTWEDYKLEILNKVEENLKSGQGWVFVVEDFNKKLHILTCNNHGTPYFAPRNQSVDLNGGVNNHKDYELLNELKNELSRSENKVFKDWTLPLIVVNLFDVAYLPDYGVAGRSKYLSTILDNLNWGVVNKRIFQN</sequence>
<comment type="function">
    <text evidence="1">Component of the mitochondrial ribosome (mitoribosome), a dedicated translation machinery responsible for the synthesis of mitochondrial genome-encoded proteins, including at least some of the essential transmembrane subunits of the mitochondrial respiratory chain. The mitoribosomes are attached to the mitochondrial inner membrane and translation products are cotranslationally integrated into the membrane.</text>
</comment>
<dbReference type="GO" id="GO:0046872">
    <property type="term" value="F:metal ion binding"/>
    <property type="evidence" value="ECO:0007669"/>
    <property type="project" value="InterPro"/>
</dbReference>
<dbReference type="EMBL" id="UFAJ01000139">
    <property type="protein sequence ID" value="SSD59427.1"/>
    <property type="molecule type" value="Genomic_DNA"/>
</dbReference>